<dbReference type="RefSeq" id="WP_064007028.1">
    <property type="nucleotide sequence ID" value="NZ_LUUG01000044.1"/>
</dbReference>
<comment type="similarity">
    <text evidence="2 8">Belongs to the carbamoyltransferase HypF family.</text>
</comment>
<evidence type="ECO:0000256" key="4">
    <source>
        <dbReference type="ARBA" id="ARBA00022723"/>
    </source>
</evidence>
<dbReference type="PANTHER" id="PTHR42959">
    <property type="entry name" value="CARBAMOYLTRANSFERASE"/>
    <property type="match status" value="1"/>
</dbReference>
<comment type="pathway">
    <text evidence="1 8">Protein modification; [NiFe] hydrogenase maturation.</text>
</comment>
<dbReference type="AlphaFoldDB" id="A0A177MRU0"/>
<dbReference type="InterPro" id="IPR017968">
    <property type="entry name" value="Acylphosphatase_CS"/>
</dbReference>
<dbReference type="Pfam" id="PF22521">
    <property type="entry name" value="HypF_C_2"/>
    <property type="match status" value="1"/>
</dbReference>
<dbReference type="Pfam" id="PF17788">
    <property type="entry name" value="HypF_C"/>
    <property type="match status" value="1"/>
</dbReference>
<comment type="caution">
    <text evidence="12">The sequence shown here is derived from an EMBL/GenBank/DDBJ whole genome shotgun (WGS) entry which is preliminary data.</text>
</comment>
<keyword evidence="5" id="KW-0863">Zinc-finger</keyword>
<evidence type="ECO:0000256" key="6">
    <source>
        <dbReference type="ARBA" id="ARBA00022833"/>
    </source>
</evidence>
<evidence type="ECO:0000256" key="3">
    <source>
        <dbReference type="ARBA" id="ARBA00022598"/>
    </source>
</evidence>
<dbReference type="GO" id="GO:0016743">
    <property type="term" value="F:carboxyl- or carbamoyltransferase activity"/>
    <property type="evidence" value="ECO:0007669"/>
    <property type="project" value="UniProtKB-UniRule"/>
</dbReference>
<evidence type="ECO:0000256" key="7">
    <source>
        <dbReference type="ARBA" id="ARBA00048220"/>
    </source>
</evidence>
<keyword evidence="9" id="KW-0378">Hydrolase</keyword>
<feature type="active site" evidence="9">
    <location>
        <position position="18"/>
    </location>
</feature>
<dbReference type="Pfam" id="PF00708">
    <property type="entry name" value="Acylphosphatase"/>
    <property type="match status" value="1"/>
</dbReference>
<keyword evidence="3" id="KW-0436">Ligase</keyword>
<gene>
    <name evidence="12" type="ORF">A1332_07130</name>
</gene>
<protein>
    <recommendedName>
        <fullName evidence="8">Carbamoyltransferase HypF</fullName>
        <ecNumber evidence="8">6.2.-.-</ecNumber>
    </recommendedName>
</protein>
<dbReference type="InterPro" id="IPR011125">
    <property type="entry name" value="Znf_HypF"/>
</dbReference>
<feature type="domain" description="YrdC-like" evidence="11">
    <location>
        <begin position="198"/>
        <end position="382"/>
    </location>
</feature>
<dbReference type="Proteomes" id="UP000078090">
    <property type="component" value="Unassembled WGS sequence"/>
</dbReference>
<dbReference type="GO" id="GO:0008270">
    <property type="term" value="F:zinc ion binding"/>
    <property type="evidence" value="ECO:0007669"/>
    <property type="project" value="UniProtKB-KW"/>
</dbReference>
<dbReference type="InterPro" id="IPR041440">
    <property type="entry name" value="HypF_C"/>
</dbReference>
<name>A0A177MRU0_METMH</name>
<dbReference type="PIRSF" id="PIRSF006256">
    <property type="entry name" value="CMPcnvr_hdrg_mat"/>
    <property type="match status" value="1"/>
</dbReference>
<comment type="function">
    <text evidence="8">Involved in the maturation of [NiFe] hydrogenases. Along with HypE, it catalyzes the synthesis of the CN ligands of the active site iron of [NiFe]-hydrogenases. HypF functions as a carbamoyl transferase using carbamoylphosphate as a substrate and transferring the carboxamido moiety in an ATP-dependent reaction to the thiolate of the C-terminal cysteine of HypE yielding a protein-S-carboxamide.</text>
</comment>
<dbReference type="Gene3D" id="3.30.420.40">
    <property type="match status" value="1"/>
</dbReference>
<dbReference type="InterPro" id="IPR051060">
    <property type="entry name" value="Carbamoyltrans_HypF-like"/>
</dbReference>
<evidence type="ECO:0000256" key="5">
    <source>
        <dbReference type="ARBA" id="ARBA00022771"/>
    </source>
</evidence>
<reference evidence="12 13" key="1">
    <citation type="submission" date="2016-03" db="EMBL/GenBank/DDBJ databases">
        <authorList>
            <person name="Ploux O."/>
        </authorList>
    </citation>
    <scope>NUCLEOTIDE SEQUENCE [LARGE SCALE GENOMIC DNA]</scope>
    <source>
        <strain evidence="12 13">R-45363</strain>
    </source>
</reference>
<proteinExistence type="inferred from homology"/>
<evidence type="ECO:0000313" key="12">
    <source>
        <dbReference type="EMBL" id="OAI08537.1"/>
    </source>
</evidence>
<organism evidence="12 13">
    <name type="scientific">Methylomonas methanica</name>
    <dbReference type="NCBI Taxonomy" id="421"/>
    <lineage>
        <taxon>Bacteria</taxon>
        <taxon>Pseudomonadati</taxon>
        <taxon>Pseudomonadota</taxon>
        <taxon>Gammaproteobacteria</taxon>
        <taxon>Methylococcales</taxon>
        <taxon>Methylococcaceae</taxon>
        <taxon>Methylomonas</taxon>
    </lineage>
</organism>
<dbReference type="Gene3D" id="3.30.420.360">
    <property type="match status" value="1"/>
</dbReference>
<accession>A0A177MRU0</accession>
<keyword evidence="4" id="KW-0479">Metal-binding</keyword>
<evidence type="ECO:0000259" key="11">
    <source>
        <dbReference type="PROSITE" id="PS51163"/>
    </source>
</evidence>
<dbReference type="PROSITE" id="PS00150">
    <property type="entry name" value="ACYLPHOSPHATASE_1"/>
    <property type="match status" value="1"/>
</dbReference>
<dbReference type="Pfam" id="PF07503">
    <property type="entry name" value="zf-HYPF"/>
    <property type="match status" value="2"/>
</dbReference>
<dbReference type="InterPro" id="IPR006070">
    <property type="entry name" value="Sua5-like_dom"/>
</dbReference>
<dbReference type="SUPFAM" id="SSF55821">
    <property type="entry name" value="YrdC/RibB"/>
    <property type="match status" value="1"/>
</dbReference>
<dbReference type="GO" id="GO:0003725">
    <property type="term" value="F:double-stranded RNA binding"/>
    <property type="evidence" value="ECO:0007669"/>
    <property type="project" value="InterPro"/>
</dbReference>
<comment type="catalytic activity">
    <reaction evidence="9">
        <text>an acyl phosphate + H2O = a carboxylate + phosphate + H(+)</text>
        <dbReference type="Rhea" id="RHEA:14965"/>
        <dbReference type="ChEBI" id="CHEBI:15377"/>
        <dbReference type="ChEBI" id="CHEBI:15378"/>
        <dbReference type="ChEBI" id="CHEBI:29067"/>
        <dbReference type="ChEBI" id="CHEBI:43474"/>
        <dbReference type="ChEBI" id="CHEBI:59918"/>
        <dbReference type="EC" id="3.6.1.7"/>
    </reaction>
</comment>
<feature type="domain" description="Acylphosphatase-like" evidence="10">
    <location>
        <begin position="3"/>
        <end position="89"/>
    </location>
</feature>
<dbReference type="SUPFAM" id="SSF54975">
    <property type="entry name" value="Acylphosphatase/BLUF domain-like"/>
    <property type="match status" value="1"/>
</dbReference>
<evidence type="ECO:0000256" key="9">
    <source>
        <dbReference type="PROSITE-ProRule" id="PRU00520"/>
    </source>
</evidence>
<dbReference type="InterPro" id="IPR004421">
    <property type="entry name" value="Carbamoyltransferase_HypF"/>
</dbReference>
<dbReference type="PANTHER" id="PTHR42959:SF1">
    <property type="entry name" value="CARBAMOYLTRANSFERASE HYPF"/>
    <property type="match status" value="1"/>
</dbReference>
<evidence type="ECO:0000256" key="1">
    <source>
        <dbReference type="ARBA" id="ARBA00004711"/>
    </source>
</evidence>
<dbReference type="InterPro" id="IPR001792">
    <property type="entry name" value="Acylphosphatase-like_dom"/>
</dbReference>
<dbReference type="Pfam" id="PF01300">
    <property type="entry name" value="Sua5_yciO_yrdC"/>
    <property type="match status" value="1"/>
</dbReference>
<dbReference type="InterPro" id="IPR036046">
    <property type="entry name" value="Acylphosphatase-like_dom_sf"/>
</dbReference>
<evidence type="ECO:0000256" key="2">
    <source>
        <dbReference type="ARBA" id="ARBA00008097"/>
    </source>
</evidence>
<dbReference type="SUPFAM" id="SSF53067">
    <property type="entry name" value="Actin-like ATPase domain"/>
    <property type="match status" value="1"/>
</dbReference>
<dbReference type="EC" id="6.2.-.-" evidence="8"/>
<comment type="catalytic activity">
    <reaction evidence="7 8">
        <text>C-terminal L-cysteinyl-[HypE protein] + carbamoyl phosphate + ATP + H2O = C-terminal S-carboxamide-L-cysteinyl-[HypE protein] + AMP + phosphate + diphosphate + H(+)</text>
        <dbReference type="Rhea" id="RHEA:55636"/>
        <dbReference type="Rhea" id="RHEA-COMP:14247"/>
        <dbReference type="Rhea" id="RHEA-COMP:14392"/>
        <dbReference type="ChEBI" id="CHEBI:15377"/>
        <dbReference type="ChEBI" id="CHEBI:15378"/>
        <dbReference type="ChEBI" id="CHEBI:30616"/>
        <dbReference type="ChEBI" id="CHEBI:33019"/>
        <dbReference type="ChEBI" id="CHEBI:43474"/>
        <dbReference type="ChEBI" id="CHEBI:58228"/>
        <dbReference type="ChEBI" id="CHEBI:76913"/>
        <dbReference type="ChEBI" id="CHEBI:139126"/>
        <dbReference type="ChEBI" id="CHEBI:456215"/>
    </reaction>
</comment>
<dbReference type="InterPro" id="IPR043129">
    <property type="entry name" value="ATPase_NBD"/>
</dbReference>
<dbReference type="Gene3D" id="3.90.870.50">
    <property type="match status" value="1"/>
</dbReference>
<dbReference type="PROSITE" id="PS51160">
    <property type="entry name" value="ACYLPHOSPHATASE_3"/>
    <property type="match status" value="1"/>
</dbReference>
<feature type="active site" evidence="9">
    <location>
        <position position="36"/>
    </location>
</feature>
<dbReference type="NCBIfam" id="TIGR00143">
    <property type="entry name" value="hypF"/>
    <property type="match status" value="1"/>
</dbReference>
<evidence type="ECO:0000259" key="10">
    <source>
        <dbReference type="PROSITE" id="PS51160"/>
    </source>
</evidence>
<keyword evidence="6" id="KW-0862">Zinc</keyword>
<evidence type="ECO:0000256" key="8">
    <source>
        <dbReference type="PIRNR" id="PIRNR006256"/>
    </source>
</evidence>
<dbReference type="OrthoDB" id="9808093at2"/>
<dbReference type="PROSITE" id="PS51163">
    <property type="entry name" value="YRDC"/>
    <property type="match status" value="1"/>
</dbReference>
<dbReference type="UniPathway" id="UPA00335"/>
<dbReference type="InterPro" id="IPR055128">
    <property type="entry name" value="HypF_C_2"/>
</dbReference>
<evidence type="ECO:0000313" key="13">
    <source>
        <dbReference type="Proteomes" id="UP000078090"/>
    </source>
</evidence>
<keyword evidence="12" id="KW-0808">Transferase</keyword>
<dbReference type="GO" id="GO:0003998">
    <property type="term" value="F:acylphosphatase activity"/>
    <property type="evidence" value="ECO:0007669"/>
    <property type="project" value="UniProtKB-EC"/>
</dbReference>
<sequence>MPGKAIRVRGIVQGVGFRPAIWHLARQHGLTGSVWNDGEGVMIHAFGDAQDLSNFVQQIALQLPPLARLDRLEIDELLGIAPDEFTIVASHHNGIDTPIAADAATCPDCLAEIADPHNRRYRYPFTNCTHCGPRLSIVRSVPYDRQNTSMAAFPMCPQCQQEYNDPSDRRFHAQANCCPVCGPNLWLEDHQGQTLAKDEPIGRTAELIRQGYIVAIKGLGGFHLACDASNAEAVDRLRQRKRRYAKPFAMMAREEAVVSRYASIGPQELSALQHRAAPIVLLSAQGDQLPPGIAPDDDKLGFMLPYTPLHTLLMQALEAPIVLTSGNISDEPQCTANALARDRLAGIADFWLLHDRDIVNRLDDSVVRLMDGQMRMLRRGRGFSPEALRLPPGFAESDNILAMGAELKNSFCLLKNGQAIVSQHIGDLENAVVQQDYRQAIDLYRKLNDFRPNQIVVDEHPGYLSTQYGKTLAATEAIELVSVQHHHAHLAACLAEHSVGLDAPPVLAAIFDGLGMGENGEWWGGEFLFGDYRRCTRLGHFQPIAMLGGTQAMREPWRNTYAQLRHYFDWQTLARDYADLDIMQLLVGKPLATLDRMLAKNLNSPLSSSCGRWFDALAAALGLHAERVDYEGQAAIALEVLAAPVFAEEQAYPQAWAIGCGLDKSVLSWQGLWLAVLDDLKHGTDKPRIAARIHHSLVAATVEMLNRLSGQTGVNSIVLSGGVFQNRLLLEAVSNQLRQHGKAVLSPQRYPMNDGGLALGQAVIAGVSKS</sequence>
<dbReference type="GO" id="GO:0016874">
    <property type="term" value="F:ligase activity"/>
    <property type="evidence" value="ECO:0007669"/>
    <property type="project" value="UniProtKB-UniRule"/>
</dbReference>
<dbReference type="GO" id="GO:0051604">
    <property type="term" value="P:protein maturation"/>
    <property type="evidence" value="ECO:0007669"/>
    <property type="project" value="TreeGrafter"/>
</dbReference>
<dbReference type="Gene3D" id="3.30.110.120">
    <property type="match status" value="1"/>
</dbReference>
<dbReference type="EMBL" id="LUUG01000044">
    <property type="protein sequence ID" value="OAI08537.1"/>
    <property type="molecule type" value="Genomic_DNA"/>
</dbReference>
<dbReference type="InterPro" id="IPR017945">
    <property type="entry name" value="DHBP_synth_RibB-like_a/b_dom"/>
</dbReference>